<dbReference type="InterPro" id="IPR035897">
    <property type="entry name" value="Toll_tir_struct_dom_sf"/>
</dbReference>
<reference evidence="2" key="1">
    <citation type="journal article" date="2015" name="ISME J.">
        <title>Genomic and phenotypic differentiation among Methanosarcina mazei populations from Columbia River sediment.</title>
        <authorList>
            <person name="Youngblut N.D."/>
            <person name="Wirth J.S."/>
            <person name="Henriksen J.R."/>
            <person name="Smith M."/>
            <person name="Simon H."/>
            <person name="Metcalf W.W."/>
            <person name="Whitaker R.J."/>
        </authorList>
    </citation>
    <scope>NUCLEOTIDE SEQUENCE [LARGE SCALE GENOMIC DNA]</scope>
    <source>
        <strain evidence="2">3.H.A.1A.1</strain>
    </source>
</reference>
<dbReference type="GO" id="GO:0007165">
    <property type="term" value="P:signal transduction"/>
    <property type="evidence" value="ECO:0007669"/>
    <property type="project" value="InterPro"/>
</dbReference>
<evidence type="ECO:0000313" key="2">
    <source>
        <dbReference type="EMBL" id="KKG69845.1"/>
    </source>
</evidence>
<organism evidence="2">
    <name type="scientific">Methanosarcina mazei</name>
    <name type="common">Methanosarcina frisia</name>
    <dbReference type="NCBI Taxonomy" id="2209"/>
    <lineage>
        <taxon>Archaea</taxon>
        <taxon>Methanobacteriati</taxon>
        <taxon>Methanobacteriota</taxon>
        <taxon>Stenosarchaea group</taxon>
        <taxon>Methanomicrobia</taxon>
        <taxon>Methanosarcinales</taxon>
        <taxon>Methanosarcinaceae</taxon>
        <taxon>Methanosarcina</taxon>
    </lineage>
</organism>
<evidence type="ECO:0000259" key="1">
    <source>
        <dbReference type="Pfam" id="PF13676"/>
    </source>
</evidence>
<name>A0A0F8JM14_METMZ</name>
<sequence length="293" mass="33383">MDIFISWSGDISKIVAEALKDFLETVLQATKPWVSSIDLASGDRWNEEISKKLSDSKYGIICLTKYNINAPWILFEAGALAKSVDKKTYVCPYLVDFDSSELKPPLSLFHARKADMEGTLQLIKDINFILEKNYHDSHLKDKTLEKLFKNMWPAFESTINNLPNIESEEVPKRDLEDMVKEILEITRSIDSPETKGVISLAKKVDEIEDNLSWIESDKDSLEGRVDDLEGLKGRVDDLEGLKGRVDDLEGLEGRVDSLEDRVPKTIGKDLKFLERKVEKIEDDLTVLEGRVEY</sequence>
<dbReference type="SUPFAM" id="SSF52200">
    <property type="entry name" value="Toll/Interleukin receptor TIR domain"/>
    <property type="match status" value="1"/>
</dbReference>
<feature type="domain" description="TIR" evidence="1">
    <location>
        <begin position="3"/>
        <end position="107"/>
    </location>
</feature>
<gene>
    <name evidence="2" type="ORF">DU43_18400</name>
</gene>
<dbReference type="AlphaFoldDB" id="A0A0F8JM14"/>
<protein>
    <recommendedName>
        <fullName evidence="1">TIR domain-containing protein</fullName>
    </recommendedName>
</protein>
<dbReference type="Gene3D" id="3.40.50.10140">
    <property type="entry name" value="Toll/interleukin-1 receptor homology (TIR) domain"/>
    <property type="match status" value="1"/>
</dbReference>
<proteinExistence type="predicted"/>
<dbReference type="Pfam" id="PF13676">
    <property type="entry name" value="TIR_2"/>
    <property type="match status" value="1"/>
</dbReference>
<dbReference type="PATRIC" id="fig|2209.69.peg.4083"/>
<dbReference type="EMBL" id="JJPM01000270">
    <property type="protein sequence ID" value="KKG69845.1"/>
    <property type="molecule type" value="Genomic_DNA"/>
</dbReference>
<comment type="caution">
    <text evidence="2">The sequence shown here is derived from an EMBL/GenBank/DDBJ whole genome shotgun (WGS) entry which is preliminary data.</text>
</comment>
<dbReference type="Gene3D" id="1.20.5.340">
    <property type="match status" value="1"/>
</dbReference>
<dbReference type="InterPro" id="IPR000157">
    <property type="entry name" value="TIR_dom"/>
</dbReference>
<accession>A0A0F8JM14</accession>